<keyword evidence="2" id="KW-1185">Reference proteome</keyword>
<gene>
    <name evidence="1" type="ORF">ACAOBT_LOCUS6010</name>
</gene>
<organism evidence="1 2">
    <name type="scientific">Acanthoscelides obtectus</name>
    <name type="common">Bean weevil</name>
    <name type="synonym">Bruchus obtectus</name>
    <dbReference type="NCBI Taxonomy" id="200917"/>
    <lineage>
        <taxon>Eukaryota</taxon>
        <taxon>Metazoa</taxon>
        <taxon>Ecdysozoa</taxon>
        <taxon>Arthropoda</taxon>
        <taxon>Hexapoda</taxon>
        <taxon>Insecta</taxon>
        <taxon>Pterygota</taxon>
        <taxon>Neoptera</taxon>
        <taxon>Endopterygota</taxon>
        <taxon>Coleoptera</taxon>
        <taxon>Polyphaga</taxon>
        <taxon>Cucujiformia</taxon>
        <taxon>Chrysomeloidea</taxon>
        <taxon>Chrysomelidae</taxon>
        <taxon>Bruchinae</taxon>
        <taxon>Bruchini</taxon>
        <taxon>Acanthoscelides</taxon>
    </lineage>
</organism>
<evidence type="ECO:0000313" key="1">
    <source>
        <dbReference type="EMBL" id="CAH1964778.1"/>
    </source>
</evidence>
<proteinExistence type="predicted"/>
<reference evidence="1" key="1">
    <citation type="submission" date="2022-03" db="EMBL/GenBank/DDBJ databases">
        <authorList>
            <person name="Sayadi A."/>
        </authorList>
    </citation>
    <scope>NUCLEOTIDE SEQUENCE</scope>
</reference>
<sequence>MAVGRPLSVAGAVGSARIIRQRSPQLTTIAIPKTINAPNLQRLAPLIEALKVTNLLRNQNFKVLTEQYYSAETM</sequence>
<dbReference type="Proteomes" id="UP001152888">
    <property type="component" value="Unassembled WGS sequence"/>
</dbReference>
<dbReference type="EMBL" id="CAKOFQ010006718">
    <property type="protein sequence ID" value="CAH1964778.1"/>
    <property type="molecule type" value="Genomic_DNA"/>
</dbReference>
<protein>
    <submittedName>
        <fullName evidence="1">Uncharacterized protein</fullName>
    </submittedName>
</protein>
<comment type="caution">
    <text evidence="1">The sequence shown here is derived from an EMBL/GenBank/DDBJ whole genome shotgun (WGS) entry which is preliminary data.</text>
</comment>
<accession>A0A9P0K0H7</accession>
<name>A0A9P0K0H7_ACAOB</name>
<evidence type="ECO:0000313" key="2">
    <source>
        <dbReference type="Proteomes" id="UP001152888"/>
    </source>
</evidence>
<dbReference type="AlphaFoldDB" id="A0A9P0K0H7"/>